<dbReference type="GeneID" id="20646441"/>
<evidence type="ECO:0000313" key="1">
    <source>
        <dbReference type="EMBL" id="EGZ18565.1"/>
    </source>
</evidence>
<dbReference type="InterPro" id="IPR036770">
    <property type="entry name" value="Ankyrin_rpt-contain_sf"/>
</dbReference>
<dbReference type="PANTHER" id="PTHR46586:SF3">
    <property type="entry name" value="ANKYRIN REPEAT-CONTAINING PROTEIN"/>
    <property type="match status" value="1"/>
</dbReference>
<proteinExistence type="predicted"/>
<dbReference type="KEGG" id="psoj:PHYSODRAFT_332322"/>
<name>G4ZGC0_PHYSP</name>
<gene>
    <name evidence="1" type="ORF">PHYSODRAFT_332322</name>
</gene>
<dbReference type="InParanoid" id="G4ZGC0"/>
<keyword evidence="2" id="KW-1185">Reference proteome</keyword>
<accession>G4ZGC0</accession>
<dbReference type="EMBL" id="JH159154">
    <property type="protein sequence ID" value="EGZ18565.1"/>
    <property type="molecule type" value="Genomic_DNA"/>
</dbReference>
<reference evidence="1 2" key="1">
    <citation type="journal article" date="2006" name="Science">
        <title>Phytophthora genome sequences uncover evolutionary origins and mechanisms of pathogenesis.</title>
        <authorList>
            <person name="Tyler B.M."/>
            <person name="Tripathy S."/>
            <person name="Zhang X."/>
            <person name="Dehal P."/>
            <person name="Jiang R.H."/>
            <person name="Aerts A."/>
            <person name="Arredondo F.D."/>
            <person name="Baxter L."/>
            <person name="Bensasson D."/>
            <person name="Beynon J.L."/>
            <person name="Chapman J."/>
            <person name="Damasceno C.M."/>
            <person name="Dorrance A.E."/>
            <person name="Dou D."/>
            <person name="Dickerman A.W."/>
            <person name="Dubchak I.L."/>
            <person name="Garbelotto M."/>
            <person name="Gijzen M."/>
            <person name="Gordon S.G."/>
            <person name="Govers F."/>
            <person name="Grunwald N.J."/>
            <person name="Huang W."/>
            <person name="Ivors K.L."/>
            <person name="Jones R.W."/>
            <person name="Kamoun S."/>
            <person name="Krampis K."/>
            <person name="Lamour K.H."/>
            <person name="Lee M.K."/>
            <person name="McDonald W.H."/>
            <person name="Medina M."/>
            <person name="Meijer H.J."/>
            <person name="Nordberg E.K."/>
            <person name="Maclean D.J."/>
            <person name="Ospina-Giraldo M.D."/>
            <person name="Morris P.F."/>
            <person name="Phuntumart V."/>
            <person name="Putnam N.H."/>
            <person name="Rash S."/>
            <person name="Rose J.K."/>
            <person name="Sakihama Y."/>
            <person name="Salamov A.A."/>
            <person name="Savidor A."/>
            <person name="Scheuring C.F."/>
            <person name="Smith B.M."/>
            <person name="Sobral B.W."/>
            <person name="Terry A."/>
            <person name="Torto-Alalibo T.A."/>
            <person name="Win J."/>
            <person name="Xu Z."/>
            <person name="Zhang H."/>
            <person name="Grigoriev I.V."/>
            <person name="Rokhsar D.S."/>
            <person name="Boore J.L."/>
        </authorList>
    </citation>
    <scope>NUCLEOTIDE SEQUENCE [LARGE SCALE GENOMIC DNA]</scope>
    <source>
        <strain evidence="1 2">P6497</strain>
    </source>
</reference>
<dbReference type="Gene3D" id="1.25.40.20">
    <property type="entry name" value="Ankyrin repeat-containing domain"/>
    <property type="match status" value="1"/>
</dbReference>
<dbReference type="SUPFAM" id="SSF48403">
    <property type="entry name" value="Ankyrin repeat"/>
    <property type="match status" value="1"/>
</dbReference>
<dbReference type="SMR" id="G4ZGC0"/>
<organism evidence="1 2">
    <name type="scientific">Phytophthora sojae (strain P6497)</name>
    <name type="common">Soybean stem and root rot agent</name>
    <name type="synonym">Phytophthora megasperma f. sp. glycines</name>
    <dbReference type="NCBI Taxonomy" id="1094619"/>
    <lineage>
        <taxon>Eukaryota</taxon>
        <taxon>Sar</taxon>
        <taxon>Stramenopiles</taxon>
        <taxon>Oomycota</taxon>
        <taxon>Peronosporomycetes</taxon>
        <taxon>Peronosporales</taxon>
        <taxon>Peronosporaceae</taxon>
        <taxon>Phytophthora</taxon>
    </lineage>
</organism>
<sequence>MGKPKNPHPTDIVKRTDTQAIHLPHVHLEAVTQVVTKPTPPSPISAIVQAAATGNISWLWKLLQAFNGDMADAVAAAASNGHCDCVALLQSYLINFDAPKARQVMREGMAPAAANGHIGIVLFLLKGVAPDDEVDGDAVWIALLEAAANGFVEILELTASYVSPRDANFELNVARAMSNAISGGFIDVVVFLLTWEKWDADFAKTFEKAMATEQHAVAKKIYEIYSRVKVGGNLLVDMAARGRLDAVKYLYDRGCTSKLSSTPTPARPRRLSRS</sequence>
<dbReference type="RefSeq" id="XP_009527623.1">
    <property type="nucleotide sequence ID" value="XM_009529328.1"/>
</dbReference>
<evidence type="ECO:0000313" key="2">
    <source>
        <dbReference type="Proteomes" id="UP000002640"/>
    </source>
</evidence>
<protein>
    <submittedName>
        <fullName evidence="1">Uncharacterized protein</fullName>
    </submittedName>
</protein>
<dbReference type="PANTHER" id="PTHR46586">
    <property type="entry name" value="ANKYRIN REPEAT-CONTAINING PROTEIN"/>
    <property type="match status" value="1"/>
</dbReference>
<dbReference type="InterPro" id="IPR052050">
    <property type="entry name" value="SecEffector_AnkRepeat"/>
</dbReference>
<dbReference type="AlphaFoldDB" id="G4ZGC0"/>
<dbReference type="Proteomes" id="UP000002640">
    <property type="component" value="Unassembled WGS sequence"/>
</dbReference>